<dbReference type="Pfam" id="PF25392">
    <property type="entry name" value="MS_channel_TM1"/>
    <property type="match status" value="1"/>
</dbReference>
<evidence type="ECO:0000313" key="13">
    <source>
        <dbReference type="EMBL" id="SAI70286.1"/>
    </source>
</evidence>
<evidence type="ECO:0000256" key="4">
    <source>
        <dbReference type="ARBA" id="ARBA00022692"/>
    </source>
</evidence>
<comment type="similarity">
    <text evidence="2">Belongs to the MscS (TC 1.A.23) family.</text>
</comment>
<feature type="transmembrane region" description="Helical" evidence="8">
    <location>
        <begin position="527"/>
        <end position="552"/>
    </location>
</feature>
<feature type="domain" description="Mechanosensitive ion channel MscS" evidence="10">
    <location>
        <begin position="621"/>
        <end position="677"/>
    </location>
</feature>
<gene>
    <name evidence="13" type="primary">mscS_3</name>
    <name evidence="13" type="ORF">SAMEA3906486_03005</name>
</gene>
<organism evidence="13 14">
    <name type="scientific">Bordetella ansorpii</name>
    <dbReference type="NCBI Taxonomy" id="288768"/>
    <lineage>
        <taxon>Bacteria</taxon>
        <taxon>Pseudomonadati</taxon>
        <taxon>Pseudomonadota</taxon>
        <taxon>Betaproteobacteria</taxon>
        <taxon>Burkholderiales</taxon>
        <taxon>Alcaligenaceae</taxon>
        <taxon>Bordetella</taxon>
    </lineage>
</organism>
<dbReference type="Pfam" id="PF00924">
    <property type="entry name" value="MS_channel_2nd"/>
    <property type="match status" value="1"/>
</dbReference>
<dbReference type="Pfam" id="PF21088">
    <property type="entry name" value="MS_channel_1st"/>
    <property type="match status" value="1"/>
</dbReference>
<sequence>MVRLAATASTFILLWNHAAGLWRHRRARPWWAVAMLMALLSCVSTRAMAAEVANPPAAAQQQAPAAAPGLTPAALADLLENPDTRKTLIDQLRAQVPGGGASAATGNAPAASNAAAGGAPSAANATPATPGGTPVAGRPAPPGLQDRITDGAQRFLSGVAADMGQGVDDMRALASGQSLRLEAGTASQALLPLALAILVTLVAFAILRMIAMRIYGRIDRWVGELGQEGVARPEPGHHASLRVLCRRAGAIIGALGIDVAVVLLAAMAGSSAALWSTPGRGTLDALALVFLKAFVAVEIVKVLIRTVFAVRHPHLRLVSLADGPAKYWNGWLVLIAAGAGYGTMLVDPVMTATLSPALGRLAGMVIMLIVYVYAVRGIWRNRLIVRERLEKRATNATTFMGSRLRFLSRIWHLLGIAYFTVLLVVSQIDPLNALPFMAHATVQTLVAIGGGSLLILLMNTFLGRPIQLSDDLRRRLPMLEARVNSYVPAGLKIMGWIIRIVVLLLILDAWRAFDLSYWLASDAGATAIRMVVNVVIVLLIAALAWTVIASFIEHRLTQVDGRPMPSARERTLLSLFRNAALIVIVTMTALIILSQIGINIGPLIAGAGVVGLAIGFGAQKLVQDIITGVFIQLENGMNENDVVQVAGVFGTVEKMTIRSVGIRTLDGGYHLVPFSSVDVVANHMRDFSYHLGEYTIAHRESVDDAVEHLRSAFAELMSDPVLSPEVIEDITIPGVTAVNEKGVTIRVLIKTTPGMQWAVQRGYNRLVKKHFEAAGIELPYPHMVVYFGQDKQGYAPPANVAMQTERPQVPGEGARAAGHTRRKLKREDTEGNPADVLGNELEARNEGLADEAAQAQGGPASATEPERPKT</sequence>
<proteinExistence type="inferred from homology"/>
<feature type="region of interest" description="Disordered" evidence="7">
    <location>
        <begin position="98"/>
        <end position="148"/>
    </location>
</feature>
<evidence type="ECO:0000256" key="2">
    <source>
        <dbReference type="ARBA" id="ARBA00008017"/>
    </source>
</evidence>
<evidence type="ECO:0000256" key="6">
    <source>
        <dbReference type="ARBA" id="ARBA00023136"/>
    </source>
</evidence>
<dbReference type="SUPFAM" id="SSF50182">
    <property type="entry name" value="Sm-like ribonucleoproteins"/>
    <property type="match status" value="1"/>
</dbReference>
<feature type="transmembrane region" description="Helical" evidence="8">
    <location>
        <begin position="572"/>
        <end position="594"/>
    </location>
</feature>
<dbReference type="EMBL" id="FKIF01000006">
    <property type="protein sequence ID" value="SAI70286.1"/>
    <property type="molecule type" value="Genomic_DNA"/>
</dbReference>
<keyword evidence="6 8" id="KW-0472">Membrane</keyword>
<feature type="compositionally biased region" description="Low complexity" evidence="7">
    <location>
        <begin position="102"/>
        <end position="138"/>
    </location>
</feature>
<dbReference type="Gene3D" id="1.10.287.1260">
    <property type="match status" value="1"/>
</dbReference>
<dbReference type="InterPro" id="IPR057485">
    <property type="entry name" value="YbiO-like_TM1"/>
</dbReference>
<evidence type="ECO:0000256" key="7">
    <source>
        <dbReference type="SAM" id="MobiDB-lite"/>
    </source>
</evidence>
<dbReference type="InterPro" id="IPR006685">
    <property type="entry name" value="MscS_channel_2nd"/>
</dbReference>
<feature type="transmembrane region" description="Helical" evidence="8">
    <location>
        <begin position="285"/>
        <end position="304"/>
    </location>
</feature>
<dbReference type="SUPFAM" id="SSF82689">
    <property type="entry name" value="Mechanosensitive channel protein MscS (YggB), C-terminal domain"/>
    <property type="match status" value="1"/>
</dbReference>
<protein>
    <submittedName>
        <fullName evidence="13">Membrane protein</fullName>
    </submittedName>
</protein>
<feature type="transmembrane region" description="Helical" evidence="8">
    <location>
        <begin position="325"/>
        <end position="346"/>
    </location>
</feature>
<dbReference type="STRING" id="288768.SAMEA3906486_03005"/>
<comment type="subcellular location">
    <subcellularLocation>
        <location evidence="1">Cell membrane</location>
        <topology evidence="1">Multi-pass membrane protein</topology>
    </subcellularLocation>
</comment>
<evidence type="ECO:0000259" key="10">
    <source>
        <dbReference type="Pfam" id="PF00924"/>
    </source>
</evidence>
<dbReference type="Gene3D" id="2.30.30.60">
    <property type="match status" value="1"/>
</dbReference>
<dbReference type="GO" id="GO:0005886">
    <property type="term" value="C:plasma membrane"/>
    <property type="evidence" value="ECO:0007669"/>
    <property type="project" value="UniProtKB-SubCell"/>
</dbReference>
<keyword evidence="4 8" id="KW-0812">Transmembrane</keyword>
<feature type="transmembrane region" description="Helical" evidence="8">
    <location>
        <begin position="358"/>
        <end position="379"/>
    </location>
</feature>
<keyword evidence="14" id="KW-1185">Reference proteome</keyword>
<keyword evidence="3" id="KW-1003">Cell membrane</keyword>
<dbReference type="InterPro" id="IPR010920">
    <property type="entry name" value="LSM_dom_sf"/>
</dbReference>
<dbReference type="PANTHER" id="PTHR30460:SF0">
    <property type="entry name" value="MODERATE CONDUCTANCE MECHANOSENSITIVE CHANNEL YBIO"/>
    <property type="match status" value="1"/>
</dbReference>
<feature type="region of interest" description="Disordered" evidence="7">
    <location>
        <begin position="804"/>
        <end position="870"/>
    </location>
</feature>
<dbReference type="PANTHER" id="PTHR30460">
    <property type="entry name" value="MODERATE CONDUCTANCE MECHANOSENSITIVE CHANNEL YBIO"/>
    <property type="match status" value="1"/>
</dbReference>
<feature type="transmembrane region" description="Helical" evidence="8">
    <location>
        <begin position="189"/>
        <end position="211"/>
    </location>
</feature>
<feature type="domain" description="Moderate conductance mechanosensitive channel YbiO-like transmembrane helix 1" evidence="12">
    <location>
        <begin position="440"/>
        <end position="518"/>
    </location>
</feature>
<feature type="transmembrane region" description="Helical" evidence="8">
    <location>
        <begin position="600"/>
        <end position="618"/>
    </location>
</feature>
<feature type="signal peptide" evidence="9">
    <location>
        <begin position="1"/>
        <end position="49"/>
    </location>
</feature>
<dbReference type="InterPro" id="IPR023408">
    <property type="entry name" value="MscS_beta-dom_sf"/>
</dbReference>
<evidence type="ECO:0000313" key="14">
    <source>
        <dbReference type="Proteomes" id="UP000076848"/>
    </source>
</evidence>
<feature type="transmembrane region" description="Helical" evidence="8">
    <location>
        <begin position="410"/>
        <end position="428"/>
    </location>
</feature>
<evidence type="ECO:0000256" key="9">
    <source>
        <dbReference type="SAM" id="SignalP"/>
    </source>
</evidence>
<dbReference type="InterPro" id="IPR011066">
    <property type="entry name" value="MscS_channel_C_sf"/>
</dbReference>
<dbReference type="SUPFAM" id="SSF82861">
    <property type="entry name" value="Mechanosensitive channel protein MscS (YggB), transmembrane region"/>
    <property type="match status" value="1"/>
</dbReference>
<evidence type="ECO:0000256" key="1">
    <source>
        <dbReference type="ARBA" id="ARBA00004651"/>
    </source>
</evidence>
<reference evidence="13 14" key="1">
    <citation type="submission" date="2016-04" db="EMBL/GenBank/DDBJ databases">
        <authorList>
            <consortium name="Pathogen Informatics"/>
        </authorList>
    </citation>
    <scope>NUCLEOTIDE SEQUENCE [LARGE SCALE GENOMIC DNA]</scope>
    <source>
        <strain evidence="13 14">H050680373</strain>
    </source>
</reference>
<dbReference type="InterPro" id="IPR049142">
    <property type="entry name" value="MS_channel_1st"/>
</dbReference>
<evidence type="ECO:0000256" key="8">
    <source>
        <dbReference type="SAM" id="Phobius"/>
    </source>
</evidence>
<dbReference type="Proteomes" id="UP000076848">
    <property type="component" value="Unassembled WGS sequence"/>
</dbReference>
<dbReference type="InterPro" id="IPR011014">
    <property type="entry name" value="MscS_channel_TM-2"/>
</dbReference>
<name>A0A157SK74_9BORD</name>
<dbReference type="Gene3D" id="3.30.70.100">
    <property type="match status" value="1"/>
</dbReference>
<feature type="domain" description="Mechanosensitive ion channel transmembrane helices 2/3" evidence="11">
    <location>
        <begin position="581"/>
        <end position="619"/>
    </location>
</feature>
<accession>A0A157SK74</accession>
<evidence type="ECO:0000259" key="12">
    <source>
        <dbReference type="Pfam" id="PF25392"/>
    </source>
</evidence>
<dbReference type="InterPro" id="IPR045276">
    <property type="entry name" value="YbiO_bact"/>
</dbReference>
<keyword evidence="9" id="KW-0732">Signal</keyword>
<evidence type="ECO:0000259" key="11">
    <source>
        <dbReference type="Pfam" id="PF21088"/>
    </source>
</evidence>
<feature type="chain" id="PRO_5007616308" evidence="9">
    <location>
        <begin position="50"/>
        <end position="870"/>
    </location>
</feature>
<feature type="transmembrane region" description="Helical" evidence="8">
    <location>
        <begin position="250"/>
        <end position="273"/>
    </location>
</feature>
<dbReference type="GO" id="GO:0008381">
    <property type="term" value="F:mechanosensitive monoatomic ion channel activity"/>
    <property type="evidence" value="ECO:0007669"/>
    <property type="project" value="InterPro"/>
</dbReference>
<feature type="transmembrane region" description="Helical" evidence="8">
    <location>
        <begin position="440"/>
        <end position="462"/>
    </location>
</feature>
<evidence type="ECO:0000256" key="3">
    <source>
        <dbReference type="ARBA" id="ARBA00022475"/>
    </source>
</evidence>
<keyword evidence="5 8" id="KW-1133">Transmembrane helix</keyword>
<evidence type="ECO:0000256" key="5">
    <source>
        <dbReference type="ARBA" id="ARBA00022989"/>
    </source>
</evidence>
<dbReference type="AlphaFoldDB" id="A0A157SK74"/>
<feature type="transmembrane region" description="Helical" evidence="8">
    <location>
        <begin position="483"/>
        <end position="507"/>
    </location>
</feature>